<dbReference type="Pfam" id="PF07690">
    <property type="entry name" value="MFS_1"/>
    <property type="match status" value="1"/>
</dbReference>
<dbReference type="KEGG" id="dtm:BJL86_1903"/>
<dbReference type="STRING" id="499555.BJL86_1903"/>
<gene>
    <name evidence="7" type="ORF">BJL86_1903</name>
</gene>
<name>A0A173LLX6_9ACTN</name>
<dbReference type="AlphaFoldDB" id="A0A173LLX6"/>
<protein>
    <recommendedName>
        <fullName evidence="6">Major facilitator superfamily (MFS) profile domain-containing protein</fullName>
    </recommendedName>
</protein>
<feature type="transmembrane region" description="Helical" evidence="5">
    <location>
        <begin position="406"/>
        <end position="425"/>
    </location>
</feature>
<feature type="transmembrane region" description="Helical" evidence="5">
    <location>
        <begin position="133"/>
        <end position="155"/>
    </location>
</feature>
<dbReference type="PANTHER" id="PTHR23528:SF1">
    <property type="entry name" value="MAJOR FACILITATOR SUPERFAMILY (MFS) PROFILE DOMAIN-CONTAINING PROTEIN"/>
    <property type="match status" value="1"/>
</dbReference>
<feature type="transmembrane region" description="Helical" evidence="5">
    <location>
        <begin position="380"/>
        <end position="400"/>
    </location>
</feature>
<feature type="transmembrane region" description="Helical" evidence="5">
    <location>
        <begin position="247"/>
        <end position="272"/>
    </location>
</feature>
<feature type="transmembrane region" description="Helical" evidence="5">
    <location>
        <begin position="71"/>
        <end position="95"/>
    </location>
</feature>
<keyword evidence="8" id="KW-1185">Reference proteome</keyword>
<dbReference type="GO" id="GO:0005886">
    <property type="term" value="C:plasma membrane"/>
    <property type="evidence" value="ECO:0007669"/>
    <property type="project" value="UniProtKB-SubCell"/>
</dbReference>
<reference evidence="7 8" key="1">
    <citation type="submission" date="2016-06" db="EMBL/GenBank/DDBJ databases">
        <title>Complete genome sequence of a saline-alkali tolerant type strain Dietzia timorensis ID05-A0528T.</title>
        <authorList>
            <person name="Wu X."/>
        </authorList>
    </citation>
    <scope>NUCLEOTIDE SEQUENCE [LARGE SCALE GENOMIC DNA]</scope>
    <source>
        <strain evidence="7 8">ID05-A0528</strain>
    </source>
</reference>
<dbReference type="InterPro" id="IPR011701">
    <property type="entry name" value="MFS"/>
</dbReference>
<dbReference type="OrthoDB" id="7584869at2"/>
<dbReference type="EMBL" id="CP015961">
    <property type="protein sequence ID" value="ANI92674.1"/>
    <property type="molecule type" value="Genomic_DNA"/>
</dbReference>
<feature type="transmembrane region" description="Helical" evidence="5">
    <location>
        <begin position="284"/>
        <end position="305"/>
    </location>
</feature>
<dbReference type="PANTHER" id="PTHR23528">
    <property type="match status" value="1"/>
</dbReference>
<dbReference type="PROSITE" id="PS50850">
    <property type="entry name" value="MFS"/>
    <property type="match status" value="1"/>
</dbReference>
<evidence type="ECO:0000256" key="5">
    <source>
        <dbReference type="SAM" id="Phobius"/>
    </source>
</evidence>
<dbReference type="PROSITE" id="PS00216">
    <property type="entry name" value="SUGAR_TRANSPORT_1"/>
    <property type="match status" value="1"/>
</dbReference>
<keyword evidence="3 5" id="KW-1133">Transmembrane helix</keyword>
<feature type="transmembrane region" description="Helical" evidence="5">
    <location>
        <begin position="196"/>
        <end position="215"/>
    </location>
</feature>
<keyword evidence="4 5" id="KW-0472">Membrane</keyword>
<dbReference type="InterPro" id="IPR020846">
    <property type="entry name" value="MFS_dom"/>
</dbReference>
<comment type="subcellular location">
    <subcellularLocation>
        <location evidence="1">Cell membrane</location>
        <topology evidence="1">Multi-pass membrane protein</topology>
    </subcellularLocation>
</comment>
<evidence type="ECO:0000256" key="1">
    <source>
        <dbReference type="ARBA" id="ARBA00004651"/>
    </source>
</evidence>
<dbReference type="RefSeq" id="WP_082908665.1">
    <property type="nucleotide sequence ID" value="NZ_CP015961.1"/>
</dbReference>
<keyword evidence="2 5" id="KW-0812">Transmembrane</keyword>
<evidence type="ECO:0000256" key="2">
    <source>
        <dbReference type="ARBA" id="ARBA00022692"/>
    </source>
</evidence>
<evidence type="ECO:0000259" key="6">
    <source>
        <dbReference type="PROSITE" id="PS50850"/>
    </source>
</evidence>
<evidence type="ECO:0000313" key="8">
    <source>
        <dbReference type="Proteomes" id="UP000186104"/>
    </source>
</evidence>
<dbReference type="InterPro" id="IPR005829">
    <property type="entry name" value="Sugar_transporter_CS"/>
</dbReference>
<feature type="transmembrane region" description="Helical" evidence="5">
    <location>
        <begin position="342"/>
        <end position="359"/>
    </location>
</feature>
<dbReference type="Proteomes" id="UP000186104">
    <property type="component" value="Chromosome"/>
</dbReference>
<evidence type="ECO:0000256" key="4">
    <source>
        <dbReference type="ARBA" id="ARBA00023136"/>
    </source>
</evidence>
<dbReference type="InterPro" id="IPR036259">
    <property type="entry name" value="MFS_trans_sf"/>
</dbReference>
<feature type="transmembrane region" description="Helical" evidence="5">
    <location>
        <begin position="107"/>
        <end position="127"/>
    </location>
</feature>
<feature type="transmembrane region" description="Helical" evidence="5">
    <location>
        <begin position="167"/>
        <end position="190"/>
    </location>
</feature>
<proteinExistence type="predicted"/>
<evidence type="ECO:0000313" key="7">
    <source>
        <dbReference type="EMBL" id="ANI92674.1"/>
    </source>
</evidence>
<dbReference type="SUPFAM" id="SSF103473">
    <property type="entry name" value="MFS general substrate transporter"/>
    <property type="match status" value="1"/>
</dbReference>
<dbReference type="Gene3D" id="1.20.1250.20">
    <property type="entry name" value="MFS general substrate transporter like domains"/>
    <property type="match status" value="2"/>
</dbReference>
<feature type="transmembrane region" description="Helical" evidence="5">
    <location>
        <begin position="37"/>
        <end position="59"/>
    </location>
</feature>
<evidence type="ECO:0000256" key="3">
    <source>
        <dbReference type="ARBA" id="ARBA00022989"/>
    </source>
</evidence>
<feature type="transmembrane region" description="Helical" evidence="5">
    <location>
        <begin position="317"/>
        <end position="336"/>
    </location>
</feature>
<accession>A0A173LLX6</accession>
<feature type="domain" description="Major facilitator superfamily (MFS) profile" evidence="6">
    <location>
        <begin position="24"/>
        <end position="428"/>
    </location>
</feature>
<dbReference type="GO" id="GO:0022857">
    <property type="term" value="F:transmembrane transporter activity"/>
    <property type="evidence" value="ECO:0007669"/>
    <property type="project" value="InterPro"/>
</dbReference>
<sequence>MSEATKPPVEREPVEGSATSIIQAVPVSRSGVVRYGIGFGVFGFLWISGMMIVAAVVLPQRLTDMGVENPAGVLGAVNAFGTASALVANIVFGNLSDRTRSRLGRRTPWILAGAAIVGLVLASVGWMSGPAAIIAAFCVFQAALNMLLASAVAVLSDRVPQERRGTVSTFYGTGVAVGVSAGTLLGAAFITNLASGFLVGGGVVLISGIAAVALWPREPSSADLPPASRGLKDVLVSMAPPRRAPDFYWAFGSRFFMLISYQMIMAYQLYIIQDYVGQTVAESAVTISTMALITLVVSLIGSAVAGPISDLIGRRKLPVILSSLLFCVGIAMPWLMPSTTGLFLLAGIAGFGYGVYMSVDQALLVDVLPDKEKAGKDLAILNMSTTAGQTVGPIITSAIVTATGAYLLAFPVSIIAALVGLVMVARIRGVR</sequence>
<organism evidence="7 8">
    <name type="scientific">Dietzia timorensis</name>
    <dbReference type="NCBI Taxonomy" id="499555"/>
    <lineage>
        <taxon>Bacteria</taxon>
        <taxon>Bacillati</taxon>
        <taxon>Actinomycetota</taxon>
        <taxon>Actinomycetes</taxon>
        <taxon>Mycobacteriales</taxon>
        <taxon>Dietziaceae</taxon>
        <taxon>Dietzia</taxon>
    </lineage>
</organism>